<reference evidence="1 2" key="1">
    <citation type="submission" date="2017-02" db="EMBL/GenBank/DDBJ databases">
        <title>Genome sequence of Clostridium beijerinckii Br21.</title>
        <authorList>
            <person name="Fonseca B.C."/>
            <person name="Guazzaroni M.E."/>
            <person name="Riano-Pachon D.M."/>
            <person name="Reginatto V."/>
        </authorList>
    </citation>
    <scope>NUCLEOTIDE SEQUENCE [LARGE SCALE GENOMIC DNA]</scope>
    <source>
        <strain evidence="1 2">Br21</strain>
    </source>
</reference>
<dbReference type="EMBL" id="MWMH01000002">
    <property type="protein sequence ID" value="OOP74388.1"/>
    <property type="molecule type" value="Genomic_DNA"/>
</dbReference>
<gene>
    <name evidence="1" type="ORF">CBEIBR21_07840</name>
</gene>
<sequence>MKLRKILFYCNDSDINIFLVYDETRIKNIDDLISEISVECQLKYGIMINIYDMRISYNNKYKNISPLIINVEREGVGI</sequence>
<dbReference type="Proteomes" id="UP000190959">
    <property type="component" value="Unassembled WGS sequence"/>
</dbReference>
<evidence type="ECO:0000313" key="2">
    <source>
        <dbReference type="Proteomes" id="UP000190959"/>
    </source>
</evidence>
<dbReference type="AlphaFoldDB" id="A0A1S9NAB1"/>
<organism evidence="1 2">
    <name type="scientific">Clostridium beijerinckii</name>
    <name type="common">Clostridium MP</name>
    <dbReference type="NCBI Taxonomy" id="1520"/>
    <lineage>
        <taxon>Bacteria</taxon>
        <taxon>Bacillati</taxon>
        <taxon>Bacillota</taxon>
        <taxon>Clostridia</taxon>
        <taxon>Eubacteriales</taxon>
        <taxon>Clostridiaceae</taxon>
        <taxon>Clostridium</taxon>
    </lineage>
</organism>
<name>A0A1S9NAB1_CLOBE</name>
<dbReference type="RefSeq" id="WP_035283526.1">
    <property type="nucleotide sequence ID" value="NZ_MWMH01000002.1"/>
</dbReference>
<proteinExistence type="predicted"/>
<accession>A0A1S9NAB1</accession>
<protein>
    <submittedName>
        <fullName evidence="1">Uncharacterized protein</fullName>
    </submittedName>
</protein>
<evidence type="ECO:0000313" key="1">
    <source>
        <dbReference type="EMBL" id="OOP74388.1"/>
    </source>
</evidence>
<comment type="caution">
    <text evidence="1">The sequence shown here is derived from an EMBL/GenBank/DDBJ whole genome shotgun (WGS) entry which is preliminary data.</text>
</comment>